<evidence type="ECO:0000256" key="1">
    <source>
        <dbReference type="SAM" id="MobiDB-lite"/>
    </source>
</evidence>
<protein>
    <submittedName>
        <fullName evidence="2">Uncharacterized protein</fullName>
    </submittedName>
</protein>
<proteinExistence type="predicted"/>
<gene>
    <name evidence="2" type="ORF">MINT15_40610</name>
</gene>
<organism evidence="2 3">
    <name type="scientific">Saccharomonospora viridis</name>
    <dbReference type="NCBI Taxonomy" id="1852"/>
    <lineage>
        <taxon>Bacteria</taxon>
        <taxon>Bacillati</taxon>
        <taxon>Actinomycetota</taxon>
        <taxon>Actinomycetes</taxon>
        <taxon>Pseudonocardiales</taxon>
        <taxon>Pseudonocardiaceae</taxon>
        <taxon>Saccharomonospora</taxon>
    </lineage>
</organism>
<dbReference type="AlphaFoldDB" id="A0A837D4S6"/>
<name>A0A837D4S6_9PSEU</name>
<dbReference type="EMBL" id="JRZE01000008">
    <property type="protein sequence ID" value="KHF42255.1"/>
    <property type="molecule type" value="Genomic_DNA"/>
</dbReference>
<comment type="caution">
    <text evidence="2">The sequence shown here is derived from an EMBL/GenBank/DDBJ whole genome shotgun (WGS) entry which is preliminary data.</text>
</comment>
<feature type="region of interest" description="Disordered" evidence="1">
    <location>
        <begin position="1"/>
        <end position="58"/>
    </location>
</feature>
<accession>A0A837D4S6</accession>
<reference evidence="2 3" key="1">
    <citation type="submission" date="2014-10" db="EMBL/GenBank/DDBJ databases">
        <title>Genome sequence of Micropolyspora internatus JCM3315.</title>
        <authorList>
            <person name="Shin S.-K."/>
            <person name="Yi H."/>
        </authorList>
    </citation>
    <scope>NUCLEOTIDE SEQUENCE [LARGE SCALE GENOMIC DNA]</scope>
    <source>
        <strain evidence="2 3">JCM 3315</strain>
    </source>
</reference>
<evidence type="ECO:0000313" key="2">
    <source>
        <dbReference type="EMBL" id="KHF42255.1"/>
    </source>
</evidence>
<dbReference type="Proteomes" id="UP000030848">
    <property type="component" value="Unassembled WGS sequence"/>
</dbReference>
<evidence type="ECO:0000313" key="3">
    <source>
        <dbReference type="Proteomes" id="UP000030848"/>
    </source>
</evidence>
<sequence>MVRSPFDAPIAARNALPGPGLNASGNKKTEVARIVSVPSAGDGNQPTVWPDVADPGGD</sequence>